<gene>
    <name evidence="2" type="ORF">PENNAL_c0012G06925</name>
</gene>
<evidence type="ECO:0000313" key="2">
    <source>
        <dbReference type="EMBL" id="OQE90378.1"/>
    </source>
</evidence>
<sequence length="151" mass="17425">MPFPDPLLDGYNCPVLLRSNMHREHVLKSESQEPKLPPYMSNSAGRIVVGHDEVFCRVPSHQQNHNPISATDICQHFISHGVQVATHASGQLKQAQEDAAVQWYKSVQEVEEDDYEEDEEEEDEEHNDEDKHDEDYEDDGDEEDDDDEDYD</sequence>
<proteinExistence type="predicted"/>
<name>A0A1V6YSU4_PENNA</name>
<keyword evidence="3" id="KW-1185">Reference proteome</keyword>
<protein>
    <submittedName>
        <fullName evidence="2">Uncharacterized protein</fullName>
    </submittedName>
</protein>
<accession>A0A1V6YSU4</accession>
<reference evidence="3" key="1">
    <citation type="journal article" date="2017" name="Nat. Microbiol.">
        <title>Global analysis of biosynthetic gene clusters reveals vast potential of secondary metabolite production in Penicillium species.</title>
        <authorList>
            <person name="Nielsen J.C."/>
            <person name="Grijseels S."/>
            <person name="Prigent S."/>
            <person name="Ji B."/>
            <person name="Dainat J."/>
            <person name="Nielsen K.F."/>
            <person name="Frisvad J.C."/>
            <person name="Workman M."/>
            <person name="Nielsen J."/>
        </authorList>
    </citation>
    <scope>NUCLEOTIDE SEQUENCE [LARGE SCALE GENOMIC DNA]</scope>
    <source>
        <strain evidence="3">IBT 13039</strain>
    </source>
</reference>
<dbReference type="AlphaFoldDB" id="A0A1V6YSU4"/>
<feature type="compositionally biased region" description="Acidic residues" evidence="1">
    <location>
        <begin position="135"/>
        <end position="151"/>
    </location>
</feature>
<evidence type="ECO:0000313" key="3">
    <source>
        <dbReference type="Proteomes" id="UP000191691"/>
    </source>
</evidence>
<organism evidence="2 3">
    <name type="scientific">Penicillium nalgiovense</name>
    <dbReference type="NCBI Taxonomy" id="60175"/>
    <lineage>
        <taxon>Eukaryota</taxon>
        <taxon>Fungi</taxon>
        <taxon>Dikarya</taxon>
        <taxon>Ascomycota</taxon>
        <taxon>Pezizomycotina</taxon>
        <taxon>Eurotiomycetes</taxon>
        <taxon>Eurotiomycetidae</taxon>
        <taxon>Eurotiales</taxon>
        <taxon>Aspergillaceae</taxon>
        <taxon>Penicillium</taxon>
    </lineage>
</organism>
<dbReference type="OMA" id="AVQWYKS"/>
<dbReference type="Proteomes" id="UP000191691">
    <property type="component" value="Unassembled WGS sequence"/>
</dbReference>
<feature type="region of interest" description="Disordered" evidence="1">
    <location>
        <begin position="105"/>
        <end position="151"/>
    </location>
</feature>
<evidence type="ECO:0000256" key="1">
    <source>
        <dbReference type="SAM" id="MobiDB-lite"/>
    </source>
</evidence>
<dbReference type="EMBL" id="MOOB01000012">
    <property type="protein sequence ID" value="OQE90378.1"/>
    <property type="molecule type" value="Genomic_DNA"/>
</dbReference>
<feature type="compositionally biased region" description="Acidic residues" evidence="1">
    <location>
        <begin position="109"/>
        <end position="127"/>
    </location>
</feature>
<comment type="caution">
    <text evidence="2">The sequence shown here is derived from an EMBL/GenBank/DDBJ whole genome shotgun (WGS) entry which is preliminary data.</text>
</comment>